<dbReference type="EMBL" id="MHQM01000034">
    <property type="protein sequence ID" value="OHA02962.1"/>
    <property type="molecule type" value="Genomic_DNA"/>
</dbReference>
<evidence type="ECO:0000256" key="8">
    <source>
        <dbReference type="PIRSR" id="PIRSR000808-1"/>
    </source>
</evidence>
<comment type="similarity">
    <text evidence="2">Belongs to the galactose-1-phosphate uridylyltransferase type 1 family.</text>
</comment>
<dbReference type="PIRSF" id="PIRSF000808">
    <property type="entry name" value="GalT"/>
    <property type="match status" value="1"/>
</dbReference>
<dbReference type="PANTHER" id="PTHR42763:SF2">
    <property type="entry name" value="ADP-GLUCOSE PHOSPHORYLASE"/>
    <property type="match status" value="1"/>
</dbReference>
<evidence type="ECO:0000256" key="6">
    <source>
        <dbReference type="ARBA" id="ARBA00022833"/>
    </source>
</evidence>
<dbReference type="InterPro" id="IPR036265">
    <property type="entry name" value="HIT-like_sf"/>
</dbReference>
<proteinExistence type="inferred from homology"/>
<evidence type="ECO:0000256" key="1">
    <source>
        <dbReference type="ARBA" id="ARBA00001947"/>
    </source>
</evidence>
<dbReference type="STRING" id="1802274.A3J58_01955"/>
<evidence type="ECO:0000256" key="2">
    <source>
        <dbReference type="ARBA" id="ARBA00010951"/>
    </source>
</evidence>
<dbReference type="Gene3D" id="3.30.428.10">
    <property type="entry name" value="HIT-like"/>
    <property type="match status" value="2"/>
</dbReference>
<keyword evidence="5" id="KW-0479">Metal-binding</keyword>
<dbReference type="Proteomes" id="UP000178510">
    <property type="component" value="Unassembled WGS sequence"/>
</dbReference>
<protein>
    <submittedName>
        <fullName evidence="11">Uncharacterized protein</fullName>
    </submittedName>
</protein>
<comment type="cofactor">
    <cofactor evidence="1">
        <name>Zn(2+)</name>
        <dbReference type="ChEBI" id="CHEBI:29105"/>
    </cofactor>
</comment>
<name>A0A1G2KWG9_9BACT</name>
<dbReference type="InterPro" id="IPR053177">
    <property type="entry name" value="ADP-glucose_phosphorylase"/>
</dbReference>
<feature type="active site" description="Tele-UMP-histidine intermediate" evidence="8">
    <location>
        <position position="172"/>
    </location>
</feature>
<dbReference type="SUPFAM" id="SSF54197">
    <property type="entry name" value="HIT-like"/>
    <property type="match status" value="2"/>
</dbReference>
<evidence type="ECO:0000313" key="12">
    <source>
        <dbReference type="Proteomes" id="UP000178510"/>
    </source>
</evidence>
<keyword evidence="6" id="KW-0862">Zinc</keyword>
<evidence type="ECO:0000256" key="4">
    <source>
        <dbReference type="ARBA" id="ARBA00022695"/>
    </source>
</evidence>
<dbReference type="GO" id="GO:0008270">
    <property type="term" value="F:zinc ion binding"/>
    <property type="evidence" value="ECO:0007669"/>
    <property type="project" value="InterPro"/>
</dbReference>
<evidence type="ECO:0000256" key="3">
    <source>
        <dbReference type="ARBA" id="ARBA00022679"/>
    </source>
</evidence>
<keyword evidence="7" id="KW-0119">Carbohydrate metabolism</keyword>
<dbReference type="GO" id="GO:0008108">
    <property type="term" value="F:UDP-glucose:hexose-1-phosphate uridylyltransferase activity"/>
    <property type="evidence" value="ECO:0007669"/>
    <property type="project" value="InterPro"/>
</dbReference>
<feature type="domain" description="Galactose-1-phosphate uridyl transferase C-terminal" evidence="10">
    <location>
        <begin position="193"/>
        <end position="310"/>
    </location>
</feature>
<reference evidence="11 12" key="1">
    <citation type="journal article" date="2016" name="Nat. Commun.">
        <title>Thousands of microbial genomes shed light on interconnected biogeochemical processes in an aquifer system.</title>
        <authorList>
            <person name="Anantharaman K."/>
            <person name="Brown C.T."/>
            <person name="Hug L.A."/>
            <person name="Sharon I."/>
            <person name="Castelle C.J."/>
            <person name="Probst A.J."/>
            <person name="Thomas B.C."/>
            <person name="Singh A."/>
            <person name="Wilkins M.J."/>
            <person name="Karaoz U."/>
            <person name="Brodie E.L."/>
            <person name="Williams K.H."/>
            <person name="Hubbard S.S."/>
            <person name="Banfield J.F."/>
        </authorList>
    </citation>
    <scope>NUCLEOTIDE SEQUENCE [LARGE SCALE GENOMIC DNA]</scope>
</reference>
<keyword evidence="4" id="KW-0548">Nucleotidyltransferase</keyword>
<accession>A0A1G2KWG9</accession>
<evidence type="ECO:0000256" key="5">
    <source>
        <dbReference type="ARBA" id="ARBA00022723"/>
    </source>
</evidence>
<dbReference type="InterPro" id="IPR005850">
    <property type="entry name" value="GalP_Utransf_C"/>
</dbReference>
<dbReference type="Pfam" id="PF01087">
    <property type="entry name" value="GalP_UDP_transf"/>
    <property type="match status" value="1"/>
</dbReference>
<comment type="caution">
    <text evidence="11">The sequence shown here is derived from an EMBL/GenBank/DDBJ whole genome shotgun (WGS) entry which is preliminary data.</text>
</comment>
<evidence type="ECO:0000259" key="10">
    <source>
        <dbReference type="Pfam" id="PF02744"/>
    </source>
</evidence>
<dbReference type="Pfam" id="PF02744">
    <property type="entry name" value="GalP_UDP_tr_C"/>
    <property type="match status" value="1"/>
</dbReference>
<sequence>MPPQIISSKNASELRQDLVSGDWVAIATARAKRPNAFIEKKKRKFLQSKSACPFEQFLSPRELLYARDGREAADDWWIQAIPNKYPAFTRGACATPHTAGPYVWTEGVGFHEVIITRDHTRAIARMRQDEVEQIIRVYQERMLAMYRDDCVKYVSIFHNHGSQAGATISHPHSQIIALPVVPPDVARSIRGSADYFHQHTACVHCAMIAYERKAGERLIYENDYCLVLAPYASKTAFELRIFPKKHRARFEEVVAEERVSVADALRVSLAKLAGGLNDPDYNFFFHTAPVGAGKEEFGHYHWHIEIIPKTAIWAGFEIGTGIEISAIAPEDAAAFLKNIKV</sequence>
<dbReference type="InterPro" id="IPR005849">
    <property type="entry name" value="GalP_Utransf_N"/>
</dbReference>
<gene>
    <name evidence="11" type="ORF">A3J58_01955</name>
</gene>
<keyword evidence="3" id="KW-0808">Transferase</keyword>
<evidence type="ECO:0000313" key="11">
    <source>
        <dbReference type="EMBL" id="OHA02962.1"/>
    </source>
</evidence>
<dbReference type="AlphaFoldDB" id="A0A1G2KWG9"/>
<evidence type="ECO:0000256" key="7">
    <source>
        <dbReference type="ARBA" id="ARBA00023277"/>
    </source>
</evidence>
<feature type="domain" description="Galactose-1-phosphate uridyl transferase N-terminal" evidence="9">
    <location>
        <begin position="11"/>
        <end position="182"/>
    </location>
</feature>
<dbReference type="GO" id="GO:0006012">
    <property type="term" value="P:galactose metabolic process"/>
    <property type="evidence" value="ECO:0007669"/>
    <property type="project" value="InterPro"/>
</dbReference>
<organism evidence="11 12">
    <name type="scientific">Candidatus Sungbacteria bacterium RIFCSPHIGHO2_02_FULL_52_23</name>
    <dbReference type="NCBI Taxonomy" id="1802274"/>
    <lineage>
        <taxon>Bacteria</taxon>
        <taxon>Candidatus Sungiibacteriota</taxon>
    </lineage>
</organism>
<dbReference type="InterPro" id="IPR001937">
    <property type="entry name" value="GalP_UDPtransf1"/>
</dbReference>
<evidence type="ECO:0000259" key="9">
    <source>
        <dbReference type="Pfam" id="PF01087"/>
    </source>
</evidence>
<dbReference type="PANTHER" id="PTHR42763">
    <property type="entry name" value="ADP-GLUCOSE PHOSPHORYLASE"/>
    <property type="match status" value="1"/>
</dbReference>